<keyword evidence="2" id="KW-1185">Reference proteome</keyword>
<evidence type="ECO:0000313" key="1">
    <source>
        <dbReference type="EMBL" id="GAA2119967.1"/>
    </source>
</evidence>
<comment type="caution">
    <text evidence="1">The sequence shown here is derived from an EMBL/GenBank/DDBJ whole genome shotgun (WGS) entry which is preliminary data.</text>
</comment>
<protein>
    <submittedName>
        <fullName evidence="1">Uncharacterized protein</fullName>
    </submittedName>
</protein>
<organism evidence="1 2">
    <name type="scientific">Kocuria atrinae</name>
    <dbReference type="NCBI Taxonomy" id="592377"/>
    <lineage>
        <taxon>Bacteria</taxon>
        <taxon>Bacillati</taxon>
        <taxon>Actinomycetota</taxon>
        <taxon>Actinomycetes</taxon>
        <taxon>Micrococcales</taxon>
        <taxon>Micrococcaceae</taxon>
        <taxon>Kocuria</taxon>
    </lineage>
</organism>
<dbReference type="EMBL" id="BAAAQA010000022">
    <property type="protein sequence ID" value="GAA2119967.1"/>
    <property type="molecule type" value="Genomic_DNA"/>
</dbReference>
<gene>
    <name evidence="1" type="ORF">GCM10009824_21240</name>
</gene>
<proteinExistence type="predicted"/>
<name>A0ABN2Y237_9MICC</name>
<accession>A0ABN2Y237</accession>
<reference evidence="1 2" key="1">
    <citation type="journal article" date="2019" name="Int. J. Syst. Evol. Microbiol.">
        <title>The Global Catalogue of Microorganisms (GCM) 10K type strain sequencing project: providing services to taxonomists for standard genome sequencing and annotation.</title>
        <authorList>
            <consortium name="The Broad Institute Genomics Platform"/>
            <consortium name="The Broad Institute Genome Sequencing Center for Infectious Disease"/>
            <person name="Wu L."/>
            <person name="Ma J."/>
        </authorList>
    </citation>
    <scope>NUCLEOTIDE SEQUENCE [LARGE SCALE GENOMIC DNA]</scope>
    <source>
        <strain evidence="1 2">JCM 15914</strain>
    </source>
</reference>
<dbReference type="Proteomes" id="UP001500166">
    <property type="component" value="Unassembled WGS sequence"/>
</dbReference>
<evidence type="ECO:0000313" key="2">
    <source>
        <dbReference type="Proteomes" id="UP001500166"/>
    </source>
</evidence>
<sequence>MEGLSCLRAFHSLCSVTDTCRLACGLTQALSALTQFGRKSVRVLIHSFQRLAQLQEITHYTPSGEW</sequence>